<accession>A0AAI9AFY9</accession>
<reference evidence="2 3" key="1">
    <citation type="journal article" date="2011" name="Stand. Genomic Sci.">
        <title>Draft genome sequence of Caminibacter mediatlanticus strain TB-2, an epsilonproteobacterium isolated from a deep-sea hydrothermal vent.</title>
        <authorList>
            <person name="Giovannelli D."/>
            <person name="Ferriera S."/>
            <person name="Johnson J."/>
            <person name="Kravitz S."/>
            <person name="Perez-Rodriguez I."/>
            <person name="Ricci J."/>
            <person name="O'Brien C."/>
            <person name="Voordeckers J.W."/>
            <person name="Bini E."/>
            <person name="Vetriani C."/>
        </authorList>
    </citation>
    <scope>NUCLEOTIDE SEQUENCE [LARGE SCALE GENOMIC DNA]</scope>
    <source>
        <strain evidence="2 3">TB-2</strain>
    </source>
</reference>
<evidence type="ECO:0000313" key="3">
    <source>
        <dbReference type="Proteomes" id="UP000003288"/>
    </source>
</evidence>
<keyword evidence="1" id="KW-0812">Transmembrane</keyword>
<organism evidence="2 3">
    <name type="scientific">Caminibacter mediatlanticus TB-2</name>
    <dbReference type="NCBI Taxonomy" id="391592"/>
    <lineage>
        <taxon>Bacteria</taxon>
        <taxon>Pseudomonadati</taxon>
        <taxon>Campylobacterota</taxon>
        <taxon>Epsilonproteobacteria</taxon>
        <taxon>Nautiliales</taxon>
        <taxon>Nautiliaceae</taxon>
        <taxon>Caminibacter</taxon>
    </lineage>
</organism>
<gene>
    <name evidence="2" type="ORF">CMTB2_05412</name>
</gene>
<keyword evidence="1" id="KW-1133">Transmembrane helix</keyword>
<evidence type="ECO:0000313" key="2">
    <source>
        <dbReference type="EMBL" id="EDM22900.1"/>
    </source>
</evidence>
<proteinExistence type="predicted"/>
<feature type="transmembrane region" description="Helical" evidence="1">
    <location>
        <begin position="32"/>
        <end position="53"/>
    </location>
</feature>
<dbReference type="EMBL" id="ABCJ01000017">
    <property type="protein sequence ID" value="EDM22900.1"/>
    <property type="molecule type" value="Genomic_DNA"/>
</dbReference>
<evidence type="ECO:0000256" key="1">
    <source>
        <dbReference type="SAM" id="Phobius"/>
    </source>
</evidence>
<protein>
    <submittedName>
        <fullName evidence="2">Uncharacterized protein</fullName>
    </submittedName>
</protein>
<dbReference type="Proteomes" id="UP000003288">
    <property type="component" value="Unassembled WGS sequence"/>
</dbReference>
<sequence>MFNFIAFIIYLIVTLFIFWTLYSVLLFSLETIWILAFPLSLSIALGLNYFFVYGKDGYV</sequence>
<dbReference type="AlphaFoldDB" id="A0AAI9AFY9"/>
<comment type="caution">
    <text evidence="2">The sequence shown here is derived from an EMBL/GenBank/DDBJ whole genome shotgun (WGS) entry which is preliminary data.</text>
</comment>
<keyword evidence="1" id="KW-0472">Membrane</keyword>
<name>A0AAI9AFY9_9BACT</name>
<feature type="transmembrane region" description="Helical" evidence="1">
    <location>
        <begin position="7"/>
        <end position="26"/>
    </location>
</feature>